<evidence type="ECO:0000313" key="1">
    <source>
        <dbReference type="EMBL" id="VDI71066.1"/>
    </source>
</evidence>
<reference evidence="1" key="1">
    <citation type="submission" date="2018-11" db="EMBL/GenBank/DDBJ databases">
        <authorList>
            <person name="Alioto T."/>
            <person name="Alioto T."/>
        </authorList>
    </citation>
    <scope>NUCLEOTIDE SEQUENCE</scope>
</reference>
<dbReference type="SUPFAM" id="SSF56219">
    <property type="entry name" value="DNase I-like"/>
    <property type="match status" value="1"/>
</dbReference>
<evidence type="ECO:0000313" key="2">
    <source>
        <dbReference type="Proteomes" id="UP000596742"/>
    </source>
</evidence>
<dbReference type="OrthoDB" id="5989495at2759"/>
<dbReference type="PANTHER" id="PTHR33395:SF22">
    <property type="entry name" value="REVERSE TRANSCRIPTASE DOMAIN-CONTAINING PROTEIN"/>
    <property type="match status" value="1"/>
</dbReference>
<protein>
    <submittedName>
        <fullName evidence="1">Uncharacterized protein</fullName>
    </submittedName>
</protein>
<keyword evidence="2" id="KW-1185">Reference proteome</keyword>
<sequence>MLDSTKQDIIFGTETWINSSIKDSQIFPPGYNIYRNDRNLNGGEVLVAVCDNLISSPVTELQTDYEMVWCKLELVGHNAIYLTSIYNPKTSNKEVYKQFDISMSRATNGKNAFIIAS</sequence>
<dbReference type="InterPro" id="IPR036691">
    <property type="entry name" value="Endo/exonu/phosph_ase_sf"/>
</dbReference>
<dbReference type="Proteomes" id="UP000596742">
    <property type="component" value="Unassembled WGS sequence"/>
</dbReference>
<dbReference type="AlphaFoldDB" id="A0A8B6GY68"/>
<accession>A0A8B6GY68</accession>
<proteinExistence type="predicted"/>
<dbReference type="EMBL" id="UYJE01009190">
    <property type="protein sequence ID" value="VDI71066.1"/>
    <property type="molecule type" value="Genomic_DNA"/>
</dbReference>
<gene>
    <name evidence="1" type="ORF">MGAL_10B003488</name>
</gene>
<dbReference type="Gene3D" id="3.60.10.10">
    <property type="entry name" value="Endonuclease/exonuclease/phosphatase"/>
    <property type="match status" value="1"/>
</dbReference>
<organism evidence="1 2">
    <name type="scientific">Mytilus galloprovincialis</name>
    <name type="common">Mediterranean mussel</name>
    <dbReference type="NCBI Taxonomy" id="29158"/>
    <lineage>
        <taxon>Eukaryota</taxon>
        <taxon>Metazoa</taxon>
        <taxon>Spiralia</taxon>
        <taxon>Lophotrochozoa</taxon>
        <taxon>Mollusca</taxon>
        <taxon>Bivalvia</taxon>
        <taxon>Autobranchia</taxon>
        <taxon>Pteriomorphia</taxon>
        <taxon>Mytilida</taxon>
        <taxon>Mytiloidea</taxon>
        <taxon>Mytilidae</taxon>
        <taxon>Mytilinae</taxon>
        <taxon>Mytilus</taxon>
    </lineage>
</organism>
<dbReference type="PANTHER" id="PTHR33395">
    <property type="entry name" value="TRANSCRIPTASE, PUTATIVE-RELATED-RELATED"/>
    <property type="match status" value="1"/>
</dbReference>
<name>A0A8B6GY68_MYTGA</name>
<comment type="caution">
    <text evidence="1">The sequence shown here is derived from an EMBL/GenBank/DDBJ whole genome shotgun (WGS) entry which is preliminary data.</text>
</comment>